<gene>
    <name evidence="1" type="ORF">DFP90_1249</name>
</gene>
<protein>
    <submittedName>
        <fullName evidence="1">Uncharacterized protein</fullName>
    </submittedName>
</protein>
<name>A0A3D9H2G1_9PROT</name>
<comment type="caution">
    <text evidence="1">The sequence shown here is derived from an EMBL/GenBank/DDBJ whole genome shotgun (WGS) entry which is preliminary data.</text>
</comment>
<organism evidence="1 2">
    <name type="scientific">Aestuariispira insulae</name>
    <dbReference type="NCBI Taxonomy" id="1461337"/>
    <lineage>
        <taxon>Bacteria</taxon>
        <taxon>Pseudomonadati</taxon>
        <taxon>Pseudomonadota</taxon>
        <taxon>Alphaproteobacteria</taxon>
        <taxon>Rhodospirillales</taxon>
        <taxon>Kiloniellaceae</taxon>
        <taxon>Aestuariispira</taxon>
    </lineage>
</organism>
<keyword evidence="2" id="KW-1185">Reference proteome</keyword>
<dbReference type="RefSeq" id="WP_218044778.1">
    <property type="nucleotide sequence ID" value="NZ_QRDW01000024.1"/>
</dbReference>
<dbReference type="Proteomes" id="UP000256845">
    <property type="component" value="Unassembled WGS sequence"/>
</dbReference>
<proteinExistence type="predicted"/>
<dbReference type="AlphaFoldDB" id="A0A3D9H2G1"/>
<evidence type="ECO:0000313" key="1">
    <source>
        <dbReference type="EMBL" id="RED43351.1"/>
    </source>
</evidence>
<dbReference type="EMBL" id="QRDW01000024">
    <property type="protein sequence ID" value="RED43351.1"/>
    <property type="molecule type" value="Genomic_DNA"/>
</dbReference>
<reference evidence="1 2" key="1">
    <citation type="submission" date="2018-07" db="EMBL/GenBank/DDBJ databases">
        <title>Genomic Encyclopedia of Type Strains, Phase III (KMG-III): the genomes of soil and plant-associated and newly described type strains.</title>
        <authorList>
            <person name="Whitman W."/>
        </authorList>
    </citation>
    <scope>NUCLEOTIDE SEQUENCE [LARGE SCALE GENOMIC DNA]</scope>
    <source>
        <strain evidence="1 2">CECT 8488</strain>
    </source>
</reference>
<evidence type="ECO:0000313" key="2">
    <source>
        <dbReference type="Proteomes" id="UP000256845"/>
    </source>
</evidence>
<accession>A0A3D9H2G1</accession>
<sequence length="269" mass="30923">MGLFSSLKCPFSGMGKQAVANRTGAVKIGWLVDSPSAGLIYQAPRRLKGEVKTKHAKSAARCPAVIDLEARYFEIPCPFDLHLKMVCNAEGNWGIRNLAGPESAIRSATLKKQVHMVSPSEWRDPARPMIQISAPYRFVTDEPVYITQCEPFMDYRTHAWPGLLFGGRFPVHLWPRSLMWAFEWHDTEKPLRLRRGDPWFYACFDYDNPGRKVRLVEAEMTPVLRDYTRQMDGVTNYVNQTYSLFERAAQVRPKTLLTERTERYMEAAE</sequence>